<evidence type="ECO:0000256" key="7">
    <source>
        <dbReference type="ARBA" id="ARBA00023015"/>
    </source>
</evidence>
<accession>A0A1G6XAX5</accession>
<dbReference type="Pfam" id="PF13545">
    <property type="entry name" value="HTH_Crp_2"/>
    <property type="match status" value="1"/>
</dbReference>
<dbReference type="InterPro" id="IPR012318">
    <property type="entry name" value="HTH_CRP"/>
</dbReference>
<evidence type="ECO:0000256" key="1">
    <source>
        <dbReference type="ARBA" id="ARBA00004496"/>
    </source>
</evidence>
<dbReference type="InterPro" id="IPR036390">
    <property type="entry name" value="WH_DNA-bd_sf"/>
</dbReference>
<dbReference type="GO" id="GO:0003677">
    <property type="term" value="F:DNA binding"/>
    <property type="evidence" value="ECO:0007669"/>
    <property type="project" value="UniProtKB-KW"/>
</dbReference>
<dbReference type="PROSITE" id="PS51063">
    <property type="entry name" value="HTH_CRP_2"/>
    <property type="match status" value="1"/>
</dbReference>
<evidence type="ECO:0000313" key="15">
    <source>
        <dbReference type="EMBL" id="SDD74487.1"/>
    </source>
</evidence>
<protein>
    <recommendedName>
        <fullName evidence="3">CRP-like protein Clp</fullName>
    </recommendedName>
    <alternativeName>
        <fullName evidence="12">Catabolite activation-like protein</fullName>
    </alternativeName>
</protein>
<dbReference type="Pfam" id="PF00027">
    <property type="entry name" value="cNMP_binding"/>
    <property type="match status" value="1"/>
</dbReference>
<dbReference type="EMBL" id="FNAG01000006">
    <property type="protein sequence ID" value="SDD74487.1"/>
    <property type="molecule type" value="Genomic_DNA"/>
</dbReference>
<dbReference type="PRINTS" id="PR00034">
    <property type="entry name" value="HTHCRP"/>
</dbReference>
<dbReference type="RefSeq" id="WP_176764156.1">
    <property type="nucleotide sequence ID" value="NZ_FNAG01000006.1"/>
</dbReference>
<keyword evidence="10" id="KW-0010">Activator</keyword>
<sequence>MHQTSIPAAPSRLLPLRLREDCGALLVRQLAGPIGLRPEQIDGLHALHGRHRLLPAGETLFHLGENLGALFVLRQGSLKSVAIDEDGNEQVIGFHLPGELIGLDALGSGRHRCQAVALESSEVCELNMAQLETAAREVPGLQHGLLRLMGHTVEYDQDHLSILSRPQALERLAMFLVNLTGRLQAQGLDGKRFTLPMSRAEIASYLGIVIETVSRSFGRLQEDGLIRIAGRKVQLLDLPRLCALAHCTHLVSEVGGRRA</sequence>
<dbReference type="InterPro" id="IPR050397">
    <property type="entry name" value="Env_Response_Regulators"/>
</dbReference>
<dbReference type="AlphaFoldDB" id="A0A1G6XAX5"/>
<keyword evidence="11" id="KW-0804">Transcription</keyword>
<evidence type="ECO:0000256" key="9">
    <source>
        <dbReference type="ARBA" id="ARBA00023125"/>
    </source>
</evidence>
<dbReference type="InterPro" id="IPR014710">
    <property type="entry name" value="RmlC-like_jellyroll"/>
</dbReference>
<evidence type="ECO:0000259" key="13">
    <source>
        <dbReference type="PROSITE" id="PS50042"/>
    </source>
</evidence>
<dbReference type="InterPro" id="IPR018490">
    <property type="entry name" value="cNMP-bd_dom_sf"/>
</dbReference>
<dbReference type="Gene3D" id="1.10.10.10">
    <property type="entry name" value="Winged helix-like DNA-binding domain superfamily/Winged helix DNA-binding domain"/>
    <property type="match status" value="1"/>
</dbReference>
<dbReference type="InterPro" id="IPR036388">
    <property type="entry name" value="WH-like_DNA-bd_sf"/>
</dbReference>
<reference evidence="15 16" key="1">
    <citation type="submission" date="2016-10" db="EMBL/GenBank/DDBJ databases">
        <authorList>
            <person name="de Groot N.N."/>
        </authorList>
    </citation>
    <scope>NUCLEOTIDE SEQUENCE [LARGE SCALE GENOMIC DNA]</scope>
    <source>
        <strain evidence="15 16">DSM 16957</strain>
    </source>
</reference>
<dbReference type="SUPFAM" id="SSF51206">
    <property type="entry name" value="cAMP-binding domain-like"/>
    <property type="match status" value="1"/>
</dbReference>
<evidence type="ECO:0000256" key="5">
    <source>
        <dbReference type="ARBA" id="ARBA00022533"/>
    </source>
</evidence>
<evidence type="ECO:0000256" key="8">
    <source>
        <dbReference type="ARBA" id="ARBA00023026"/>
    </source>
</evidence>
<dbReference type="CDD" id="cd00092">
    <property type="entry name" value="HTH_CRP"/>
    <property type="match status" value="1"/>
</dbReference>
<keyword evidence="4" id="KW-0678">Repressor</keyword>
<dbReference type="PANTHER" id="PTHR24567:SF75">
    <property type="entry name" value="FUMARATE AND NITRATE REDUCTION REGULATORY PROTEIN"/>
    <property type="match status" value="1"/>
</dbReference>
<dbReference type="InterPro" id="IPR000595">
    <property type="entry name" value="cNMP-bd_dom"/>
</dbReference>
<dbReference type="GO" id="GO:0003700">
    <property type="term" value="F:DNA-binding transcription factor activity"/>
    <property type="evidence" value="ECO:0007669"/>
    <property type="project" value="TreeGrafter"/>
</dbReference>
<evidence type="ECO:0000256" key="3">
    <source>
        <dbReference type="ARBA" id="ARBA00020769"/>
    </source>
</evidence>
<dbReference type="GO" id="GO:0003824">
    <property type="term" value="F:catalytic activity"/>
    <property type="evidence" value="ECO:0007669"/>
    <property type="project" value="UniProtKB-KW"/>
</dbReference>
<keyword evidence="6" id="KW-0973">c-di-GMP</keyword>
<evidence type="ECO:0000256" key="12">
    <source>
        <dbReference type="ARBA" id="ARBA00031697"/>
    </source>
</evidence>
<evidence type="ECO:0000259" key="14">
    <source>
        <dbReference type="PROSITE" id="PS51063"/>
    </source>
</evidence>
<dbReference type="FunFam" id="1.10.10.10:FF:000028">
    <property type="entry name" value="Fumarate/nitrate reduction transcriptional regulator Fnr"/>
    <property type="match status" value="1"/>
</dbReference>
<feature type="domain" description="HTH crp-type" evidence="14">
    <location>
        <begin position="166"/>
        <end position="239"/>
    </location>
</feature>
<name>A0A1G6XAX5_9GAMM</name>
<gene>
    <name evidence="15" type="ORF">SAMN04488509_10698</name>
</gene>
<evidence type="ECO:0000256" key="11">
    <source>
        <dbReference type="ARBA" id="ARBA00023163"/>
    </source>
</evidence>
<organism evidence="15 16">
    <name type="scientific">Aquimonas voraii</name>
    <dbReference type="NCBI Taxonomy" id="265719"/>
    <lineage>
        <taxon>Bacteria</taxon>
        <taxon>Pseudomonadati</taxon>
        <taxon>Pseudomonadota</taxon>
        <taxon>Gammaproteobacteria</taxon>
        <taxon>Lysobacterales</taxon>
        <taxon>Lysobacteraceae</taxon>
        <taxon>Aquimonas</taxon>
    </lineage>
</organism>
<dbReference type="Gene3D" id="2.60.120.10">
    <property type="entry name" value="Jelly Rolls"/>
    <property type="match status" value="1"/>
</dbReference>
<dbReference type="PANTHER" id="PTHR24567">
    <property type="entry name" value="CRP FAMILY TRANSCRIPTIONAL REGULATORY PROTEIN"/>
    <property type="match status" value="1"/>
</dbReference>
<evidence type="ECO:0000256" key="6">
    <source>
        <dbReference type="ARBA" id="ARBA00022636"/>
    </source>
</evidence>
<dbReference type="Proteomes" id="UP000199603">
    <property type="component" value="Unassembled WGS sequence"/>
</dbReference>
<dbReference type="GO" id="GO:0005829">
    <property type="term" value="C:cytosol"/>
    <property type="evidence" value="ECO:0007669"/>
    <property type="project" value="TreeGrafter"/>
</dbReference>
<evidence type="ECO:0000313" key="16">
    <source>
        <dbReference type="Proteomes" id="UP000199603"/>
    </source>
</evidence>
<comment type="subcellular location">
    <subcellularLocation>
        <location evidence="1">Cytoplasm</location>
    </subcellularLocation>
</comment>
<dbReference type="STRING" id="265719.SAMN04488509_10698"/>
<keyword evidence="9" id="KW-0238">DNA-binding</keyword>
<feature type="domain" description="Cyclic nucleotide-binding" evidence="13">
    <location>
        <begin position="44"/>
        <end position="116"/>
    </location>
</feature>
<proteinExistence type="predicted"/>
<dbReference type="SUPFAM" id="SSF46785">
    <property type="entry name" value="Winged helix' DNA-binding domain"/>
    <property type="match status" value="1"/>
</dbReference>
<keyword evidence="8" id="KW-0843">Virulence</keyword>
<evidence type="ECO:0000256" key="2">
    <source>
        <dbReference type="ARBA" id="ARBA00011738"/>
    </source>
</evidence>
<dbReference type="CDD" id="cd00038">
    <property type="entry name" value="CAP_ED"/>
    <property type="match status" value="1"/>
</dbReference>
<keyword evidence="5" id="KW-0021">Allosteric enzyme</keyword>
<keyword evidence="7" id="KW-0805">Transcription regulation</keyword>
<dbReference type="SMART" id="SM00419">
    <property type="entry name" value="HTH_CRP"/>
    <property type="match status" value="1"/>
</dbReference>
<evidence type="ECO:0000256" key="4">
    <source>
        <dbReference type="ARBA" id="ARBA00022491"/>
    </source>
</evidence>
<dbReference type="SMART" id="SM00100">
    <property type="entry name" value="cNMP"/>
    <property type="match status" value="1"/>
</dbReference>
<comment type="subunit">
    <text evidence="2">Homodimer.</text>
</comment>
<evidence type="ECO:0000256" key="10">
    <source>
        <dbReference type="ARBA" id="ARBA00023159"/>
    </source>
</evidence>
<keyword evidence="16" id="KW-1185">Reference proteome</keyword>
<dbReference type="PROSITE" id="PS50042">
    <property type="entry name" value="CNMP_BINDING_3"/>
    <property type="match status" value="1"/>
</dbReference>